<evidence type="ECO:0000313" key="2">
    <source>
        <dbReference type="Proteomes" id="UP001283361"/>
    </source>
</evidence>
<evidence type="ECO:0000313" key="1">
    <source>
        <dbReference type="EMBL" id="KAK3722326.1"/>
    </source>
</evidence>
<accession>A0AAE0XWZ7</accession>
<reference evidence="1" key="1">
    <citation type="journal article" date="2023" name="G3 (Bethesda)">
        <title>A reference genome for the long-term kleptoplast-retaining sea slug Elysia crispata morphotype clarki.</title>
        <authorList>
            <person name="Eastman K.E."/>
            <person name="Pendleton A.L."/>
            <person name="Shaikh M.A."/>
            <person name="Suttiyut T."/>
            <person name="Ogas R."/>
            <person name="Tomko P."/>
            <person name="Gavelis G."/>
            <person name="Widhalm J.R."/>
            <person name="Wisecaver J.H."/>
        </authorList>
    </citation>
    <scope>NUCLEOTIDE SEQUENCE</scope>
    <source>
        <strain evidence="1">ECLA1</strain>
    </source>
</reference>
<sequence length="202" mass="23201">MAAPNTPRNRTNTIGCSQHTEKPYKYHRLLPTHRETVQYIGCSQHTEKPYNTIGCSQHTEKPYKYHRLLPTHRETVQYQCTSCIQTCCQIFSTSLAKFLYKRASCYVTISRSLKSVKSRFRQLQVPGIYLDGTGGGSPQQFALHLSQGIFSQISGHMEMDLKQCEIKTSTAEYGNHDDERLEEALRSDQTRLWTWAELTVSC</sequence>
<dbReference type="AlphaFoldDB" id="A0AAE0XWZ7"/>
<gene>
    <name evidence="1" type="ORF">RRG08_041931</name>
</gene>
<organism evidence="1 2">
    <name type="scientific">Elysia crispata</name>
    <name type="common">lettuce slug</name>
    <dbReference type="NCBI Taxonomy" id="231223"/>
    <lineage>
        <taxon>Eukaryota</taxon>
        <taxon>Metazoa</taxon>
        <taxon>Spiralia</taxon>
        <taxon>Lophotrochozoa</taxon>
        <taxon>Mollusca</taxon>
        <taxon>Gastropoda</taxon>
        <taxon>Heterobranchia</taxon>
        <taxon>Euthyneura</taxon>
        <taxon>Panpulmonata</taxon>
        <taxon>Sacoglossa</taxon>
        <taxon>Placobranchoidea</taxon>
        <taxon>Plakobranchidae</taxon>
        <taxon>Elysia</taxon>
    </lineage>
</organism>
<comment type="caution">
    <text evidence="1">The sequence shown here is derived from an EMBL/GenBank/DDBJ whole genome shotgun (WGS) entry which is preliminary data.</text>
</comment>
<name>A0AAE0XWZ7_9GAST</name>
<protein>
    <submittedName>
        <fullName evidence="1">Uncharacterized protein</fullName>
    </submittedName>
</protein>
<dbReference type="EMBL" id="JAWDGP010007375">
    <property type="protein sequence ID" value="KAK3722326.1"/>
    <property type="molecule type" value="Genomic_DNA"/>
</dbReference>
<proteinExistence type="predicted"/>
<keyword evidence="2" id="KW-1185">Reference proteome</keyword>
<dbReference type="Proteomes" id="UP001283361">
    <property type="component" value="Unassembled WGS sequence"/>
</dbReference>